<evidence type="ECO:0000259" key="1">
    <source>
        <dbReference type="PROSITE" id="PS51725"/>
    </source>
</evidence>
<keyword evidence="3" id="KW-1185">Reference proteome</keyword>
<dbReference type="InterPro" id="IPR050744">
    <property type="entry name" value="AI-2_Isomerase_LsrG"/>
</dbReference>
<keyword evidence="2" id="KW-0560">Oxidoreductase</keyword>
<sequence>MSEVQLIARHTMSVGKENEVLPLLPKLAAAALTEPGCLAFEIYRRLDDERSYVLLERYASREALDAHRETEHFKELVLGEIVPRLEDRVLETFDVND</sequence>
<protein>
    <submittedName>
        <fullName evidence="2">Quinol monooxygenase</fullName>
        <ecNumber evidence="2">1.-.-.-</ecNumber>
    </submittedName>
</protein>
<keyword evidence="2" id="KW-0503">Monooxygenase</keyword>
<name>A0ABW4F4W2_9PSEU</name>
<feature type="domain" description="ABM" evidence="1">
    <location>
        <begin position="4"/>
        <end position="93"/>
    </location>
</feature>
<dbReference type="Pfam" id="PF03992">
    <property type="entry name" value="ABM"/>
    <property type="match status" value="1"/>
</dbReference>
<accession>A0ABW4F4W2</accession>
<organism evidence="2 3">
    <name type="scientific">Pseudonocardia yunnanensis</name>
    <dbReference type="NCBI Taxonomy" id="58107"/>
    <lineage>
        <taxon>Bacteria</taxon>
        <taxon>Bacillati</taxon>
        <taxon>Actinomycetota</taxon>
        <taxon>Actinomycetes</taxon>
        <taxon>Pseudonocardiales</taxon>
        <taxon>Pseudonocardiaceae</taxon>
        <taxon>Pseudonocardia</taxon>
    </lineage>
</organism>
<proteinExistence type="predicted"/>
<dbReference type="RefSeq" id="WP_344722323.1">
    <property type="nucleotide sequence ID" value="NZ_BAAAUS010000011.1"/>
</dbReference>
<dbReference type="EC" id="1.-.-.-" evidence="2"/>
<dbReference type="Proteomes" id="UP001597114">
    <property type="component" value="Unassembled WGS sequence"/>
</dbReference>
<dbReference type="InterPro" id="IPR007138">
    <property type="entry name" value="ABM_dom"/>
</dbReference>
<comment type="caution">
    <text evidence="2">The sequence shown here is derived from an EMBL/GenBank/DDBJ whole genome shotgun (WGS) entry which is preliminary data.</text>
</comment>
<gene>
    <name evidence="2" type="ORF">ACFSJD_29880</name>
</gene>
<dbReference type="PANTHER" id="PTHR33336">
    <property type="entry name" value="QUINOL MONOOXYGENASE YGIN-RELATED"/>
    <property type="match status" value="1"/>
</dbReference>
<dbReference type="Gene3D" id="3.30.70.100">
    <property type="match status" value="1"/>
</dbReference>
<dbReference type="PANTHER" id="PTHR33336:SF3">
    <property type="entry name" value="ABM DOMAIN-CONTAINING PROTEIN"/>
    <property type="match status" value="1"/>
</dbReference>
<dbReference type="PROSITE" id="PS51725">
    <property type="entry name" value="ABM"/>
    <property type="match status" value="1"/>
</dbReference>
<dbReference type="GO" id="GO:0004497">
    <property type="term" value="F:monooxygenase activity"/>
    <property type="evidence" value="ECO:0007669"/>
    <property type="project" value="UniProtKB-KW"/>
</dbReference>
<dbReference type="InterPro" id="IPR011008">
    <property type="entry name" value="Dimeric_a/b-barrel"/>
</dbReference>
<reference evidence="3" key="1">
    <citation type="journal article" date="2019" name="Int. J. Syst. Evol. Microbiol.">
        <title>The Global Catalogue of Microorganisms (GCM) 10K type strain sequencing project: providing services to taxonomists for standard genome sequencing and annotation.</title>
        <authorList>
            <consortium name="The Broad Institute Genomics Platform"/>
            <consortium name="The Broad Institute Genome Sequencing Center for Infectious Disease"/>
            <person name="Wu L."/>
            <person name="Ma J."/>
        </authorList>
    </citation>
    <scope>NUCLEOTIDE SEQUENCE [LARGE SCALE GENOMIC DNA]</scope>
    <source>
        <strain evidence="3">CCM 7043</strain>
    </source>
</reference>
<dbReference type="SUPFAM" id="SSF54909">
    <property type="entry name" value="Dimeric alpha+beta barrel"/>
    <property type="match status" value="1"/>
</dbReference>
<evidence type="ECO:0000313" key="3">
    <source>
        <dbReference type="Proteomes" id="UP001597114"/>
    </source>
</evidence>
<dbReference type="EMBL" id="JBHUCO010000038">
    <property type="protein sequence ID" value="MFD1521740.1"/>
    <property type="molecule type" value="Genomic_DNA"/>
</dbReference>
<evidence type="ECO:0000313" key="2">
    <source>
        <dbReference type="EMBL" id="MFD1521740.1"/>
    </source>
</evidence>